<keyword evidence="6" id="KW-0378">Hydrolase</keyword>
<dbReference type="EMBL" id="BAAFST010000004">
    <property type="protein sequence ID" value="GAB1288406.1"/>
    <property type="molecule type" value="Genomic_DNA"/>
</dbReference>
<name>A0ABQ0ENQ0_APOSI</name>
<reference evidence="13 14" key="1">
    <citation type="submission" date="2024-08" db="EMBL/GenBank/DDBJ databases">
        <title>The draft genome of Apodemus speciosus.</title>
        <authorList>
            <person name="Nabeshima K."/>
            <person name="Suzuki S."/>
            <person name="Onuma M."/>
        </authorList>
    </citation>
    <scope>NUCLEOTIDE SEQUENCE [LARGE SCALE GENOMIC DNA]</scope>
    <source>
        <strain evidence="13">IB14-021</strain>
    </source>
</reference>
<dbReference type="PRINTS" id="PR01405">
    <property type="entry name" value="TETRPHPHTASE"/>
</dbReference>
<comment type="cofactor">
    <cofactor evidence="1">
        <name>a divalent metal cation</name>
        <dbReference type="ChEBI" id="CHEBI:60240"/>
    </cofactor>
</comment>
<evidence type="ECO:0000256" key="6">
    <source>
        <dbReference type="ARBA" id="ARBA00022801"/>
    </source>
</evidence>
<evidence type="ECO:0000256" key="7">
    <source>
        <dbReference type="ARBA" id="ARBA00024504"/>
    </source>
</evidence>
<dbReference type="Gene3D" id="3.90.79.10">
    <property type="entry name" value="Nucleoside Triphosphate Pyrophosphohydrolase"/>
    <property type="match status" value="2"/>
</dbReference>
<dbReference type="InterPro" id="IPR051325">
    <property type="entry name" value="Nudix_hydrolase_domain"/>
</dbReference>
<evidence type="ECO:0000313" key="14">
    <source>
        <dbReference type="Proteomes" id="UP001623349"/>
    </source>
</evidence>
<feature type="domain" description="Nudix hydrolase" evidence="12">
    <location>
        <begin position="1"/>
        <end position="185"/>
    </location>
</feature>
<evidence type="ECO:0000259" key="12">
    <source>
        <dbReference type="PROSITE" id="PS51462"/>
    </source>
</evidence>
<sequence>MALRACGLIIFRRHLIPKVDNSTIEFLLLQASDGIHHWTPPKAVFRHQKRASDLITDGCESPCGCWDLNSGPSEEQSMLLTAEPSHQECHVDPGENDLETALRETREETGIDASQLTIIEGFRRELNYVARQKPKTVIYWLAEVKDYNVEVRLSQEHQAYRWLGLDEACQLAQFTEMQATLQEGHQFLCSTPA</sequence>
<dbReference type="Proteomes" id="UP001623349">
    <property type="component" value="Unassembled WGS sequence"/>
</dbReference>
<evidence type="ECO:0000256" key="1">
    <source>
        <dbReference type="ARBA" id="ARBA00001968"/>
    </source>
</evidence>
<protein>
    <recommendedName>
        <fullName evidence="4">Bis(5'-nucleosyl)-tetraphosphatase [asymmetrical]</fullName>
        <ecNumber evidence="3">3.6.1.17</ecNumber>
    </recommendedName>
    <alternativeName>
        <fullName evidence="9">Diadenosine 5',5'''-P1,P4-tetraphosphate asymmetrical hydrolase</fullName>
    </alternativeName>
    <alternativeName>
        <fullName evidence="8">Nucleoside diphosphate-linked moiety X motif 2</fullName>
    </alternativeName>
</protein>
<evidence type="ECO:0000256" key="4">
    <source>
        <dbReference type="ARBA" id="ARBA00018911"/>
    </source>
</evidence>
<dbReference type="Pfam" id="PF00293">
    <property type="entry name" value="NUDIX"/>
    <property type="match status" value="1"/>
</dbReference>
<dbReference type="EC" id="3.6.1.17" evidence="3"/>
<evidence type="ECO:0000256" key="2">
    <source>
        <dbReference type="ARBA" id="ARBA00005582"/>
    </source>
</evidence>
<comment type="catalytic activity">
    <reaction evidence="11">
        <text>P(1),P(4)-bis(5'-guanosyl) tetraphosphate + H2O = GMP + GTP + 2 H(+)</text>
        <dbReference type="Rhea" id="RHEA:22484"/>
        <dbReference type="ChEBI" id="CHEBI:15377"/>
        <dbReference type="ChEBI" id="CHEBI:15378"/>
        <dbReference type="ChEBI" id="CHEBI:37565"/>
        <dbReference type="ChEBI" id="CHEBI:57553"/>
        <dbReference type="ChEBI" id="CHEBI:58115"/>
        <dbReference type="EC" id="3.6.1.17"/>
    </reaction>
</comment>
<evidence type="ECO:0000256" key="10">
    <source>
        <dbReference type="ARBA" id="ARBA00045172"/>
    </source>
</evidence>
<accession>A0ABQ0ENQ0</accession>
<evidence type="ECO:0000256" key="3">
    <source>
        <dbReference type="ARBA" id="ARBA00012447"/>
    </source>
</evidence>
<comment type="caution">
    <text evidence="13">The sequence shown here is derived from an EMBL/GenBank/DDBJ whole genome shotgun (WGS) entry which is preliminary data.</text>
</comment>
<evidence type="ECO:0000256" key="9">
    <source>
        <dbReference type="ARBA" id="ARBA00032644"/>
    </source>
</evidence>
<gene>
    <name evidence="13" type="ORF">APTSU1_000363600</name>
</gene>
<dbReference type="InterPro" id="IPR000086">
    <property type="entry name" value="NUDIX_hydrolase_dom"/>
</dbReference>
<evidence type="ECO:0000313" key="13">
    <source>
        <dbReference type="EMBL" id="GAB1288406.1"/>
    </source>
</evidence>
<dbReference type="InterPro" id="IPR015797">
    <property type="entry name" value="NUDIX_hydrolase-like_dom_sf"/>
</dbReference>
<evidence type="ECO:0000256" key="5">
    <source>
        <dbReference type="ARBA" id="ARBA00022741"/>
    </source>
</evidence>
<organism evidence="13 14">
    <name type="scientific">Apodemus speciosus</name>
    <name type="common">Large Japanese field mouse</name>
    <dbReference type="NCBI Taxonomy" id="105296"/>
    <lineage>
        <taxon>Eukaryota</taxon>
        <taxon>Metazoa</taxon>
        <taxon>Chordata</taxon>
        <taxon>Craniata</taxon>
        <taxon>Vertebrata</taxon>
        <taxon>Euteleostomi</taxon>
        <taxon>Mammalia</taxon>
        <taxon>Eutheria</taxon>
        <taxon>Euarchontoglires</taxon>
        <taxon>Glires</taxon>
        <taxon>Rodentia</taxon>
        <taxon>Myomorpha</taxon>
        <taxon>Muroidea</taxon>
        <taxon>Muridae</taxon>
        <taxon>Murinae</taxon>
        <taxon>Apodemus</taxon>
    </lineage>
</organism>
<dbReference type="SUPFAM" id="SSF55811">
    <property type="entry name" value="Nudix"/>
    <property type="match status" value="1"/>
</dbReference>
<dbReference type="InterPro" id="IPR003565">
    <property type="entry name" value="Tetra_PHTase"/>
</dbReference>
<dbReference type="PANTHER" id="PTHR21340:SF0">
    <property type="entry name" value="BIS(5'-NUCLEOSYL)-TETRAPHOSPHATASE [ASYMMETRICAL]"/>
    <property type="match status" value="1"/>
</dbReference>
<dbReference type="PANTHER" id="PTHR21340">
    <property type="entry name" value="DIADENOSINE 5,5-P1,P4-TETRAPHOSPHATE PYROPHOSPHOHYDROLASE MUTT"/>
    <property type="match status" value="1"/>
</dbReference>
<dbReference type="PROSITE" id="PS51462">
    <property type="entry name" value="NUDIX"/>
    <property type="match status" value="1"/>
</dbReference>
<evidence type="ECO:0000256" key="8">
    <source>
        <dbReference type="ARBA" id="ARBA00029676"/>
    </source>
</evidence>
<comment type="catalytic activity">
    <reaction evidence="7">
        <text>a 5'-end FAD-phospho-ribonucleoside in mRNA + H2O = a 5'-end phospho-adenosine-phospho-ribonucleoside in mRNA + FMN + 2 H(+)</text>
        <dbReference type="Rhea" id="RHEA:67588"/>
        <dbReference type="Rhea" id="RHEA-COMP:15719"/>
        <dbReference type="Rhea" id="RHEA-COMP:17275"/>
        <dbReference type="ChEBI" id="CHEBI:15377"/>
        <dbReference type="ChEBI" id="CHEBI:15378"/>
        <dbReference type="ChEBI" id="CHEBI:58210"/>
        <dbReference type="ChEBI" id="CHEBI:144051"/>
        <dbReference type="ChEBI" id="CHEBI:172372"/>
    </reaction>
    <physiologicalReaction direction="left-to-right" evidence="7">
        <dbReference type="Rhea" id="RHEA:67589"/>
    </physiologicalReaction>
</comment>
<comment type="similarity">
    <text evidence="2">Belongs to the Nudix hydrolase family.</text>
</comment>
<keyword evidence="5" id="KW-0547">Nucleotide-binding</keyword>
<proteinExistence type="inferred from homology"/>
<evidence type="ECO:0000256" key="11">
    <source>
        <dbReference type="ARBA" id="ARBA00048896"/>
    </source>
</evidence>
<dbReference type="CDD" id="cd03428">
    <property type="entry name" value="NUDIX_Ap4A_Nudt2"/>
    <property type="match status" value="1"/>
</dbReference>
<keyword evidence="14" id="KW-1185">Reference proteome</keyword>
<comment type="function">
    <text evidence="10">Catalyzes the asymmetric hydrolysis of diadenosine 5',5'''-P1,P4-tetraphosphate (Ap4A) to yield AMP and ATP. Exhibits decapping activity towards FAD-capped RNAs and dpCoA-capped RNAs in vitro.</text>
</comment>